<accession>A0ABU3LHY9</accession>
<dbReference type="InterPro" id="IPR029044">
    <property type="entry name" value="Nucleotide-diphossugar_trans"/>
</dbReference>
<dbReference type="CDD" id="cd04186">
    <property type="entry name" value="GT_2_like_c"/>
    <property type="match status" value="1"/>
</dbReference>
<dbReference type="EMBL" id="JAVTTO010000004">
    <property type="protein sequence ID" value="MDT7833083.1"/>
    <property type="molecule type" value="Genomic_DNA"/>
</dbReference>
<evidence type="ECO:0000259" key="3">
    <source>
        <dbReference type="Pfam" id="PF00535"/>
    </source>
</evidence>
<comment type="caution">
    <text evidence="5">The sequence shown here is derived from an EMBL/GenBank/DDBJ whole genome shotgun (WGS) entry which is preliminary data.</text>
</comment>
<feature type="domain" description="Galactosyltransferase C-terminal" evidence="4">
    <location>
        <begin position="178"/>
        <end position="223"/>
    </location>
</feature>
<keyword evidence="6" id="KW-1185">Reference proteome</keyword>
<proteinExistence type="predicted"/>
<organism evidence="5 6">
    <name type="scientific">Asprobacillus argus</name>
    <dbReference type="NCBI Taxonomy" id="3076534"/>
    <lineage>
        <taxon>Bacteria</taxon>
        <taxon>Pseudomonadati</taxon>
        <taxon>Bacteroidota</taxon>
        <taxon>Flavobacteriia</taxon>
        <taxon>Flavobacteriales</taxon>
        <taxon>Flavobacteriaceae</taxon>
        <taxon>Asprobacillus</taxon>
    </lineage>
</organism>
<dbReference type="PANTHER" id="PTHR43179">
    <property type="entry name" value="RHAMNOSYLTRANSFERASE WBBL"/>
    <property type="match status" value="1"/>
</dbReference>
<dbReference type="SUPFAM" id="SSF53448">
    <property type="entry name" value="Nucleotide-diphospho-sugar transferases"/>
    <property type="match status" value="1"/>
</dbReference>
<dbReference type="Gene3D" id="3.90.550.10">
    <property type="entry name" value="Spore Coat Polysaccharide Biosynthesis Protein SpsA, Chain A"/>
    <property type="match status" value="1"/>
</dbReference>
<protein>
    <submittedName>
        <fullName evidence="5">Glycosyltransferase family 2 protein</fullName>
        <ecNumber evidence="5">2.4.-.-</ecNumber>
    </submittedName>
</protein>
<dbReference type="InterPro" id="IPR027791">
    <property type="entry name" value="Galactosyl_T_C"/>
</dbReference>
<dbReference type="GO" id="GO:0016757">
    <property type="term" value="F:glycosyltransferase activity"/>
    <property type="evidence" value="ECO:0007669"/>
    <property type="project" value="UniProtKB-KW"/>
</dbReference>
<dbReference type="EC" id="2.4.-.-" evidence="5"/>
<keyword evidence="1 5" id="KW-0808">Transferase</keyword>
<gene>
    <name evidence="5" type="ORF">RQM59_11865</name>
</gene>
<dbReference type="PANTHER" id="PTHR43179:SF7">
    <property type="entry name" value="RHAMNOSYLTRANSFERASE WBBL"/>
    <property type="match status" value="1"/>
</dbReference>
<name>A0ABU3LHY9_9FLAO</name>
<feature type="domain" description="Glycosyltransferase 2-like" evidence="3">
    <location>
        <begin position="11"/>
        <end position="152"/>
    </location>
</feature>
<keyword evidence="2" id="KW-0472">Membrane</keyword>
<evidence type="ECO:0000313" key="5">
    <source>
        <dbReference type="EMBL" id="MDT7833083.1"/>
    </source>
</evidence>
<keyword evidence="2" id="KW-1133">Transmembrane helix</keyword>
<sequence>MTKKPSNTDVSIIIVNYKSWRHLKNCLEAFKTIQSEVFSFEIIVVDNHSNDGMLDTFSLAFPNVNFKVNIGNNGFANGCNFGAKHAQGEYLFFLNPDTIANEDAIHKLLDFARLHHTVGIVSCHQKNHNGSYEKTERLFPSLFTLFGLTRAIYKKGNQQKIQKQYDKHASMIYPDWVSGSVVFMSRKWFDQIQGWNEDYWMYYEDVDICKRVQEANGKIALLQDVEIIHNHGGASRINVKTASITKTEVLISKHVYINNHFKGIDRFLSQLLLVLSNIIFKTVLGIVGLIFFFIPKLRLILNIYLKLVKYYIKALFKGTWLSKRSLNY</sequence>
<evidence type="ECO:0000259" key="4">
    <source>
        <dbReference type="Pfam" id="PF02709"/>
    </source>
</evidence>
<dbReference type="InterPro" id="IPR001173">
    <property type="entry name" value="Glyco_trans_2-like"/>
</dbReference>
<dbReference type="Pfam" id="PF00535">
    <property type="entry name" value="Glycos_transf_2"/>
    <property type="match status" value="1"/>
</dbReference>
<dbReference type="RefSeq" id="WP_349242334.1">
    <property type="nucleotide sequence ID" value="NZ_JAVTTO010000004.1"/>
</dbReference>
<evidence type="ECO:0000256" key="1">
    <source>
        <dbReference type="ARBA" id="ARBA00022679"/>
    </source>
</evidence>
<dbReference type="Proteomes" id="UP001257277">
    <property type="component" value="Unassembled WGS sequence"/>
</dbReference>
<evidence type="ECO:0000256" key="2">
    <source>
        <dbReference type="SAM" id="Phobius"/>
    </source>
</evidence>
<keyword evidence="2" id="KW-0812">Transmembrane</keyword>
<feature type="transmembrane region" description="Helical" evidence="2">
    <location>
        <begin position="271"/>
        <end position="294"/>
    </location>
</feature>
<keyword evidence="5" id="KW-0328">Glycosyltransferase</keyword>
<reference evidence="5 6" key="1">
    <citation type="submission" date="2023-09" db="EMBL/GenBank/DDBJ databases">
        <title>Novel taxa isolated from Blanes Bay.</title>
        <authorList>
            <person name="Rey-Velasco X."/>
            <person name="Lucena T."/>
        </authorList>
    </citation>
    <scope>NUCLEOTIDE SEQUENCE [LARGE SCALE GENOMIC DNA]</scope>
    <source>
        <strain evidence="5 6">S356</strain>
    </source>
</reference>
<dbReference type="Pfam" id="PF02709">
    <property type="entry name" value="Glyco_transf_7C"/>
    <property type="match status" value="1"/>
</dbReference>
<evidence type="ECO:0000313" key="6">
    <source>
        <dbReference type="Proteomes" id="UP001257277"/>
    </source>
</evidence>